<feature type="non-terminal residue" evidence="1">
    <location>
        <position position="18"/>
    </location>
</feature>
<dbReference type="EMBL" id="LXQA011071994">
    <property type="protein sequence ID" value="MCI83644.1"/>
    <property type="molecule type" value="Genomic_DNA"/>
</dbReference>
<organism evidence="1 2">
    <name type="scientific">Trifolium medium</name>
    <dbReference type="NCBI Taxonomy" id="97028"/>
    <lineage>
        <taxon>Eukaryota</taxon>
        <taxon>Viridiplantae</taxon>
        <taxon>Streptophyta</taxon>
        <taxon>Embryophyta</taxon>
        <taxon>Tracheophyta</taxon>
        <taxon>Spermatophyta</taxon>
        <taxon>Magnoliopsida</taxon>
        <taxon>eudicotyledons</taxon>
        <taxon>Gunneridae</taxon>
        <taxon>Pentapetalae</taxon>
        <taxon>rosids</taxon>
        <taxon>fabids</taxon>
        <taxon>Fabales</taxon>
        <taxon>Fabaceae</taxon>
        <taxon>Papilionoideae</taxon>
        <taxon>50 kb inversion clade</taxon>
        <taxon>NPAAA clade</taxon>
        <taxon>Hologalegina</taxon>
        <taxon>IRL clade</taxon>
        <taxon>Trifolieae</taxon>
        <taxon>Trifolium</taxon>
    </lineage>
</organism>
<keyword evidence="2" id="KW-1185">Reference proteome</keyword>
<name>A0A392V5U5_9FABA</name>
<evidence type="ECO:0000313" key="2">
    <source>
        <dbReference type="Proteomes" id="UP000265520"/>
    </source>
</evidence>
<sequence>MTERISGQSLSTELPVRQ</sequence>
<dbReference type="AlphaFoldDB" id="A0A392V5U5"/>
<reference evidence="1 2" key="1">
    <citation type="journal article" date="2018" name="Front. Plant Sci.">
        <title>Red Clover (Trifolium pratense) and Zigzag Clover (T. medium) - A Picture of Genomic Similarities and Differences.</title>
        <authorList>
            <person name="Dluhosova J."/>
            <person name="Istvanek J."/>
            <person name="Nedelnik J."/>
            <person name="Repkova J."/>
        </authorList>
    </citation>
    <scope>NUCLEOTIDE SEQUENCE [LARGE SCALE GENOMIC DNA]</scope>
    <source>
        <strain evidence="2">cv. 10/8</strain>
        <tissue evidence="1">Leaf</tissue>
    </source>
</reference>
<evidence type="ECO:0000313" key="1">
    <source>
        <dbReference type="EMBL" id="MCI83644.1"/>
    </source>
</evidence>
<proteinExistence type="predicted"/>
<dbReference type="Proteomes" id="UP000265520">
    <property type="component" value="Unassembled WGS sequence"/>
</dbReference>
<comment type="caution">
    <text evidence="1">The sequence shown here is derived from an EMBL/GenBank/DDBJ whole genome shotgun (WGS) entry which is preliminary data.</text>
</comment>
<accession>A0A392V5U5</accession>
<protein>
    <submittedName>
        <fullName evidence="1">Uncharacterized protein</fullName>
    </submittedName>
</protein>